<dbReference type="EMBL" id="JARIHO010000015">
    <property type="protein sequence ID" value="KAJ7349677.1"/>
    <property type="molecule type" value="Genomic_DNA"/>
</dbReference>
<feature type="compositionally biased region" description="Basic residues" evidence="1">
    <location>
        <begin position="1"/>
        <end position="12"/>
    </location>
</feature>
<feature type="compositionally biased region" description="Polar residues" evidence="1">
    <location>
        <begin position="14"/>
        <end position="24"/>
    </location>
</feature>
<keyword evidence="3" id="KW-1185">Reference proteome</keyword>
<organism evidence="2 3">
    <name type="scientific">Mycena albidolilacea</name>
    <dbReference type="NCBI Taxonomy" id="1033008"/>
    <lineage>
        <taxon>Eukaryota</taxon>
        <taxon>Fungi</taxon>
        <taxon>Dikarya</taxon>
        <taxon>Basidiomycota</taxon>
        <taxon>Agaricomycotina</taxon>
        <taxon>Agaricomycetes</taxon>
        <taxon>Agaricomycetidae</taxon>
        <taxon>Agaricales</taxon>
        <taxon>Marasmiineae</taxon>
        <taxon>Mycenaceae</taxon>
        <taxon>Mycena</taxon>
    </lineage>
</organism>
<protein>
    <submittedName>
        <fullName evidence="2">Uncharacterized protein</fullName>
    </submittedName>
</protein>
<sequence length="180" mass="20368">MPKHASSRRPKKQSAAQEAQTSSLHHPDKENRVPAPYSNVKRKVICMSLKETTLQGTISDLKNQLKVQQKERDIAVRKLEIAAKRATELVIKREWRLLVAHQKLMGAQAIAADVLQKNHTLAKRVHHVSEVLQRAIARTKARPLTSSLTHQAVYTMHARQMARKIATAVLVAKWGRSCRK</sequence>
<reference evidence="2" key="1">
    <citation type="submission" date="2023-03" db="EMBL/GenBank/DDBJ databases">
        <title>Massive genome expansion in bonnet fungi (Mycena s.s.) driven by repeated elements and novel gene families across ecological guilds.</title>
        <authorList>
            <consortium name="Lawrence Berkeley National Laboratory"/>
            <person name="Harder C.B."/>
            <person name="Miyauchi S."/>
            <person name="Viragh M."/>
            <person name="Kuo A."/>
            <person name="Thoen E."/>
            <person name="Andreopoulos B."/>
            <person name="Lu D."/>
            <person name="Skrede I."/>
            <person name="Drula E."/>
            <person name="Henrissat B."/>
            <person name="Morin E."/>
            <person name="Kohler A."/>
            <person name="Barry K."/>
            <person name="LaButti K."/>
            <person name="Morin E."/>
            <person name="Salamov A."/>
            <person name="Lipzen A."/>
            <person name="Mereny Z."/>
            <person name="Hegedus B."/>
            <person name="Baldrian P."/>
            <person name="Stursova M."/>
            <person name="Weitz H."/>
            <person name="Taylor A."/>
            <person name="Grigoriev I.V."/>
            <person name="Nagy L.G."/>
            <person name="Martin F."/>
            <person name="Kauserud H."/>
        </authorList>
    </citation>
    <scope>NUCLEOTIDE SEQUENCE</scope>
    <source>
        <strain evidence="2">CBHHK002</strain>
    </source>
</reference>
<name>A0AAD7ESU0_9AGAR</name>
<comment type="caution">
    <text evidence="2">The sequence shown here is derived from an EMBL/GenBank/DDBJ whole genome shotgun (WGS) entry which is preliminary data.</text>
</comment>
<dbReference type="AlphaFoldDB" id="A0AAD7ESU0"/>
<evidence type="ECO:0000256" key="1">
    <source>
        <dbReference type="SAM" id="MobiDB-lite"/>
    </source>
</evidence>
<evidence type="ECO:0000313" key="3">
    <source>
        <dbReference type="Proteomes" id="UP001218218"/>
    </source>
</evidence>
<dbReference type="Proteomes" id="UP001218218">
    <property type="component" value="Unassembled WGS sequence"/>
</dbReference>
<accession>A0AAD7ESU0</accession>
<evidence type="ECO:0000313" key="2">
    <source>
        <dbReference type="EMBL" id="KAJ7349677.1"/>
    </source>
</evidence>
<gene>
    <name evidence="2" type="ORF">DFH08DRAFT_807027</name>
</gene>
<proteinExistence type="predicted"/>
<feature type="region of interest" description="Disordered" evidence="1">
    <location>
        <begin position="1"/>
        <end position="36"/>
    </location>
</feature>